<keyword evidence="2" id="KW-1185">Reference proteome</keyword>
<proteinExistence type="predicted"/>
<dbReference type="AlphaFoldDB" id="A0A087TEL3"/>
<sequence>MVAAANWMGANQSTSEQELREAFNFQIMLANFSVQEPMQNLSDMYTAVEQLM</sequence>
<evidence type="ECO:0000313" key="1">
    <source>
        <dbReference type="EMBL" id="KFM63552.1"/>
    </source>
</evidence>
<name>A0A087TEL3_STEMI</name>
<dbReference type="EMBL" id="KK114868">
    <property type="protein sequence ID" value="KFM63552.1"/>
    <property type="molecule type" value="Genomic_DNA"/>
</dbReference>
<accession>A0A087TEL3</accession>
<protein>
    <submittedName>
        <fullName evidence="1">Uncharacterized protein</fullName>
    </submittedName>
</protein>
<feature type="non-terminal residue" evidence="1">
    <location>
        <position position="52"/>
    </location>
</feature>
<organism evidence="1 2">
    <name type="scientific">Stegodyphus mimosarum</name>
    <name type="common">African social velvet spider</name>
    <dbReference type="NCBI Taxonomy" id="407821"/>
    <lineage>
        <taxon>Eukaryota</taxon>
        <taxon>Metazoa</taxon>
        <taxon>Ecdysozoa</taxon>
        <taxon>Arthropoda</taxon>
        <taxon>Chelicerata</taxon>
        <taxon>Arachnida</taxon>
        <taxon>Araneae</taxon>
        <taxon>Araneomorphae</taxon>
        <taxon>Entelegynae</taxon>
        <taxon>Eresoidea</taxon>
        <taxon>Eresidae</taxon>
        <taxon>Stegodyphus</taxon>
    </lineage>
</organism>
<evidence type="ECO:0000313" key="2">
    <source>
        <dbReference type="Proteomes" id="UP000054359"/>
    </source>
</evidence>
<reference evidence="1 2" key="1">
    <citation type="submission" date="2013-11" db="EMBL/GenBank/DDBJ databases">
        <title>Genome sequencing of Stegodyphus mimosarum.</title>
        <authorList>
            <person name="Bechsgaard J."/>
        </authorList>
    </citation>
    <scope>NUCLEOTIDE SEQUENCE [LARGE SCALE GENOMIC DNA]</scope>
</reference>
<gene>
    <name evidence="1" type="ORF">X975_24452</name>
</gene>
<dbReference type="Proteomes" id="UP000054359">
    <property type="component" value="Unassembled WGS sequence"/>
</dbReference>